<dbReference type="InterPro" id="IPR026021">
    <property type="entry name" value="YdjA-like"/>
</dbReference>
<feature type="binding site" description="in other chain" evidence="8">
    <location>
        <begin position="15"/>
        <end position="17"/>
    </location>
    <ligand>
        <name>FMN</name>
        <dbReference type="ChEBI" id="CHEBI:58210"/>
        <note>ligand shared between dimeric partners</note>
    </ligand>
</feature>
<name>A0A9D7S632_9BACT</name>
<reference evidence="10 11" key="1">
    <citation type="submission" date="2020-10" db="EMBL/GenBank/DDBJ databases">
        <title>Connecting structure to function with the recovery of over 1000 high-quality activated sludge metagenome-assembled genomes encoding full-length rRNA genes using long-read sequencing.</title>
        <authorList>
            <person name="Singleton C.M."/>
            <person name="Petriglieri F."/>
            <person name="Kristensen J.M."/>
            <person name="Kirkegaard R.H."/>
            <person name="Michaelsen T.Y."/>
            <person name="Andersen M.H."/>
            <person name="Karst S.M."/>
            <person name="Dueholm M.S."/>
            <person name="Nielsen P.H."/>
            <person name="Albertsen M."/>
        </authorList>
    </citation>
    <scope>NUCLEOTIDE SEQUENCE [LARGE SCALE GENOMIC DNA]</scope>
    <source>
        <strain evidence="10">Ribe_18-Q3-R11-54_BAT3C.373</strain>
    </source>
</reference>
<feature type="binding site" description="in other chain" evidence="8">
    <location>
        <begin position="142"/>
        <end position="144"/>
    </location>
    <ligand>
        <name>FMN</name>
        <dbReference type="ChEBI" id="CHEBI:58210"/>
        <note>ligand shared between dimeric partners</note>
    </ligand>
</feature>
<evidence type="ECO:0000256" key="6">
    <source>
        <dbReference type="ARBA" id="ARBA00023027"/>
    </source>
</evidence>
<comment type="similarity">
    <text evidence="1 7">Belongs to the nitroreductase family.</text>
</comment>
<accession>A0A9D7S632</accession>
<dbReference type="Gene3D" id="3.40.109.10">
    <property type="entry name" value="NADH Oxidase"/>
    <property type="match status" value="1"/>
</dbReference>
<comment type="caution">
    <text evidence="10">The sequence shown here is derived from an EMBL/GenBank/DDBJ whole genome shotgun (WGS) entry which is preliminary data.</text>
</comment>
<evidence type="ECO:0000256" key="2">
    <source>
        <dbReference type="ARBA" id="ARBA00022630"/>
    </source>
</evidence>
<dbReference type="EMBL" id="JADKFW010000004">
    <property type="protein sequence ID" value="MBK9716358.1"/>
    <property type="molecule type" value="Genomic_DNA"/>
</dbReference>
<feature type="binding site" evidence="8">
    <location>
        <position position="46"/>
    </location>
    <ligand>
        <name>FMN</name>
        <dbReference type="ChEBI" id="CHEBI:58210"/>
        <note>ligand shared between dimeric partners</note>
    </ligand>
</feature>
<dbReference type="AlphaFoldDB" id="A0A9D7S632"/>
<organism evidence="10 11">
    <name type="scientific">Candidatus Defluviibacterium haderslevense</name>
    <dbReference type="NCBI Taxonomy" id="2981993"/>
    <lineage>
        <taxon>Bacteria</taxon>
        <taxon>Pseudomonadati</taxon>
        <taxon>Bacteroidota</taxon>
        <taxon>Saprospiria</taxon>
        <taxon>Saprospirales</taxon>
        <taxon>Saprospiraceae</taxon>
        <taxon>Candidatus Defluviibacterium</taxon>
    </lineage>
</organism>
<dbReference type="InterPro" id="IPR029479">
    <property type="entry name" value="Nitroreductase"/>
</dbReference>
<evidence type="ECO:0000256" key="8">
    <source>
        <dbReference type="PIRSR" id="PIRSR000232-1"/>
    </source>
</evidence>
<evidence type="ECO:0000256" key="3">
    <source>
        <dbReference type="ARBA" id="ARBA00022643"/>
    </source>
</evidence>
<feature type="domain" description="Nitroreductase" evidence="9">
    <location>
        <begin position="12"/>
        <end position="171"/>
    </location>
</feature>
<evidence type="ECO:0000256" key="7">
    <source>
        <dbReference type="PIRNR" id="PIRNR000232"/>
    </source>
</evidence>
<protein>
    <recommendedName>
        <fullName evidence="7">Putative NAD(P)H nitroreductase</fullName>
        <ecNumber evidence="7">1.-.-.-</ecNumber>
    </recommendedName>
</protein>
<evidence type="ECO:0000256" key="1">
    <source>
        <dbReference type="ARBA" id="ARBA00007118"/>
    </source>
</evidence>
<evidence type="ECO:0000313" key="11">
    <source>
        <dbReference type="Proteomes" id="UP000808349"/>
    </source>
</evidence>
<keyword evidence="2 7" id="KW-0285">Flavoprotein</keyword>
<dbReference type="InterPro" id="IPR000415">
    <property type="entry name" value="Nitroreductase-like"/>
</dbReference>
<dbReference type="PANTHER" id="PTHR43821">
    <property type="entry name" value="NAD(P)H NITROREDUCTASE YDJA-RELATED"/>
    <property type="match status" value="1"/>
</dbReference>
<dbReference type="InterPro" id="IPR052530">
    <property type="entry name" value="NAD(P)H_nitroreductase"/>
</dbReference>
<sequence length="193" mass="22188">MNNTFKIISEIIRNRRSISPQFYKAGKIPDELLMSILESAMWAPTHKKTQPWRFVIIRNDARNTLSHLMSEHYKNTTTSELYTDIKYQKAGEKPLQSDTVIAICIHRSPDTLIPEWEETAALGCSVQNMWLASSAAGLGAYWSTPNVIHHLDTFLELAPEEHCLGLFYMGWKSEVEIPDSTRMELDQVVRFMN</sequence>
<evidence type="ECO:0000259" key="9">
    <source>
        <dbReference type="Pfam" id="PF00881"/>
    </source>
</evidence>
<keyword evidence="3 7" id="KW-0288">FMN</keyword>
<keyword evidence="6 7" id="KW-0520">NAD</keyword>
<gene>
    <name evidence="10" type="ORF">IPO85_02310</name>
</gene>
<comment type="cofactor">
    <cofactor evidence="8">
        <name>FMN</name>
        <dbReference type="ChEBI" id="CHEBI:58210"/>
    </cofactor>
    <text evidence="8">Binds 1 FMN per subunit.</text>
</comment>
<dbReference type="PANTHER" id="PTHR43821:SF1">
    <property type="entry name" value="NAD(P)H NITROREDUCTASE YDJA-RELATED"/>
    <property type="match status" value="1"/>
</dbReference>
<dbReference type="Pfam" id="PF00881">
    <property type="entry name" value="Nitroreductase"/>
    <property type="match status" value="1"/>
</dbReference>
<dbReference type="CDD" id="cd02135">
    <property type="entry name" value="YdjA-like"/>
    <property type="match status" value="1"/>
</dbReference>
<dbReference type="PIRSF" id="PIRSF000232">
    <property type="entry name" value="YdjA"/>
    <property type="match status" value="1"/>
</dbReference>
<dbReference type="SUPFAM" id="SSF55469">
    <property type="entry name" value="FMN-dependent nitroreductase-like"/>
    <property type="match status" value="1"/>
</dbReference>
<evidence type="ECO:0000256" key="4">
    <source>
        <dbReference type="ARBA" id="ARBA00022857"/>
    </source>
</evidence>
<keyword evidence="5 7" id="KW-0560">Oxidoreductase</keyword>
<dbReference type="GO" id="GO:0016491">
    <property type="term" value="F:oxidoreductase activity"/>
    <property type="evidence" value="ECO:0007669"/>
    <property type="project" value="UniProtKB-UniRule"/>
</dbReference>
<evidence type="ECO:0000313" key="10">
    <source>
        <dbReference type="EMBL" id="MBK9716358.1"/>
    </source>
</evidence>
<keyword evidence="4 7" id="KW-0521">NADP</keyword>
<evidence type="ECO:0000256" key="5">
    <source>
        <dbReference type="ARBA" id="ARBA00023002"/>
    </source>
</evidence>
<dbReference type="Proteomes" id="UP000808349">
    <property type="component" value="Unassembled WGS sequence"/>
</dbReference>
<proteinExistence type="inferred from homology"/>
<dbReference type="EC" id="1.-.-.-" evidence="7"/>